<protein>
    <submittedName>
        <fullName evidence="2">Hypothetical_protein</fullName>
    </submittedName>
</protein>
<sequence length="160" mass="18095">MNLVSVYQNNSNIYFVTSHTNDLDLELAPLSDTVIAEISQIMNINISSILSDNKTILTFPTEISKQQFMKLQNAQFLFEKITFTSKQSTSLTTKYSEKEPKQLVILLNAKHLQDSHIIQIYSCFGEICSLKRKQNAVVLGFAEKVQVIDLFIDGKVVACK</sequence>
<evidence type="ECO:0000313" key="3">
    <source>
        <dbReference type="Proteomes" id="UP001642409"/>
    </source>
</evidence>
<reference evidence="1" key="1">
    <citation type="submission" date="2023-06" db="EMBL/GenBank/DDBJ databases">
        <authorList>
            <person name="Kurt Z."/>
        </authorList>
    </citation>
    <scope>NUCLEOTIDE SEQUENCE</scope>
</reference>
<evidence type="ECO:0000313" key="2">
    <source>
        <dbReference type="EMBL" id="CAL6005746.1"/>
    </source>
</evidence>
<dbReference type="Proteomes" id="UP001642409">
    <property type="component" value="Unassembled WGS sequence"/>
</dbReference>
<proteinExistence type="predicted"/>
<comment type="caution">
    <text evidence="1">The sequence shown here is derived from an EMBL/GenBank/DDBJ whole genome shotgun (WGS) entry which is preliminary data.</text>
</comment>
<dbReference type="EMBL" id="CATOUU010000517">
    <property type="protein sequence ID" value="CAI9932409.1"/>
    <property type="molecule type" value="Genomic_DNA"/>
</dbReference>
<evidence type="ECO:0000313" key="1">
    <source>
        <dbReference type="EMBL" id="CAI9932409.1"/>
    </source>
</evidence>
<dbReference type="EMBL" id="CAXDID020000052">
    <property type="protein sequence ID" value="CAL6005746.1"/>
    <property type="molecule type" value="Genomic_DNA"/>
</dbReference>
<name>A0AA86TXC5_9EUKA</name>
<accession>A0AA86TXC5</accession>
<reference evidence="2 3" key="2">
    <citation type="submission" date="2024-07" db="EMBL/GenBank/DDBJ databases">
        <authorList>
            <person name="Akdeniz Z."/>
        </authorList>
    </citation>
    <scope>NUCLEOTIDE SEQUENCE [LARGE SCALE GENOMIC DNA]</scope>
</reference>
<keyword evidence="3" id="KW-1185">Reference proteome</keyword>
<organism evidence="1">
    <name type="scientific">Hexamita inflata</name>
    <dbReference type="NCBI Taxonomy" id="28002"/>
    <lineage>
        <taxon>Eukaryota</taxon>
        <taxon>Metamonada</taxon>
        <taxon>Diplomonadida</taxon>
        <taxon>Hexamitidae</taxon>
        <taxon>Hexamitinae</taxon>
        <taxon>Hexamita</taxon>
    </lineage>
</organism>
<gene>
    <name evidence="2" type="ORF">HINF_LOCUS19672</name>
    <name evidence="1" type="ORF">HINF_LOCUS20054</name>
</gene>
<dbReference type="AlphaFoldDB" id="A0AA86TXC5"/>